<dbReference type="PANTHER" id="PTHR35867">
    <property type="entry name" value="PROTEIN RSEC"/>
    <property type="match status" value="1"/>
</dbReference>
<dbReference type="PIRSF" id="PIRSF004923">
    <property type="entry name" value="RseC"/>
    <property type="match status" value="1"/>
</dbReference>
<feature type="transmembrane region" description="Helical" evidence="1">
    <location>
        <begin position="110"/>
        <end position="130"/>
    </location>
</feature>
<reference evidence="2 3" key="1">
    <citation type="submission" date="2016-10" db="EMBL/GenBank/DDBJ databases">
        <authorList>
            <person name="de Groot N.N."/>
        </authorList>
    </citation>
    <scope>NUCLEOTIDE SEQUENCE [LARGE SCALE GENOMIC DNA]</scope>
    <source>
        <strain evidence="2 3">CGMCC 1.10228</strain>
    </source>
</reference>
<evidence type="ECO:0000313" key="3">
    <source>
        <dbReference type="Proteomes" id="UP000198854"/>
    </source>
</evidence>
<keyword evidence="1" id="KW-1133">Transmembrane helix</keyword>
<name>A0A1G7VWZ4_9VIBR</name>
<evidence type="ECO:0000256" key="1">
    <source>
        <dbReference type="SAM" id="Phobius"/>
    </source>
</evidence>
<keyword evidence="1" id="KW-0812">Transmembrane</keyword>
<dbReference type="Pfam" id="PF04246">
    <property type="entry name" value="RseC_MucC"/>
    <property type="match status" value="1"/>
</dbReference>
<protein>
    <submittedName>
        <fullName evidence="2">Positive regulator of sigma(E), RseC/MucC</fullName>
    </submittedName>
</protein>
<feature type="transmembrane region" description="Helical" evidence="1">
    <location>
        <begin position="78"/>
        <end position="104"/>
    </location>
</feature>
<dbReference type="InterPro" id="IPR026268">
    <property type="entry name" value="RseC"/>
</dbReference>
<evidence type="ECO:0000313" key="2">
    <source>
        <dbReference type="EMBL" id="SDG64237.1"/>
    </source>
</evidence>
<dbReference type="AlphaFoldDB" id="A0A1G7VWZ4"/>
<dbReference type="RefSeq" id="WP_093268030.1">
    <property type="nucleotide sequence ID" value="NZ_FNDD01000001.1"/>
</dbReference>
<keyword evidence="3" id="KW-1185">Reference proteome</keyword>
<keyword evidence="1" id="KW-0472">Membrane</keyword>
<dbReference type="STRING" id="861298.SAMN04488136_10131"/>
<organism evidence="2 3">
    <name type="scientific">Vibrio xiamenensis</name>
    <dbReference type="NCBI Taxonomy" id="861298"/>
    <lineage>
        <taxon>Bacteria</taxon>
        <taxon>Pseudomonadati</taxon>
        <taxon>Pseudomonadota</taxon>
        <taxon>Gammaproteobacteria</taxon>
        <taxon>Vibrionales</taxon>
        <taxon>Vibrionaceae</taxon>
        <taxon>Vibrio</taxon>
    </lineage>
</organism>
<proteinExistence type="predicted"/>
<dbReference type="InterPro" id="IPR007359">
    <property type="entry name" value="SigmaE_reg_RseC_MucC"/>
</dbReference>
<gene>
    <name evidence="2" type="ORF">SAMN04488136_10131</name>
</gene>
<dbReference type="OrthoDB" id="9795854at2"/>
<accession>A0A1G7VWZ4</accession>
<dbReference type="Proteomes" id="UP000198854">
    <property type="component" value="Unassembled WGS sequence"/>
</dbReference>
<sequence>MMTALATVSAVTTQSDGFEVELSCEQKTSCSSCASQKSCGTGIVSKAVGSKALNWTLQTNKLVKIGQIVEIGFPERSLILSAMVVYIVPLVAMILGAVIGQWWLAPLFSGGEGVIIASSALFVGLGMMVAKRLARTLEAQSGQDVVLVRVLGEPIS</sequence>
<dbReference type="EMBL" id="FNDD01000001">
    <property type="protein sequence ID" value="SDG64237.1"/>
    <property type="molecule type" value="Genomic_DNA"/>
</dbReference>
<dbReference type="PANTHER" id="PTHR35867:SF1">
    <property type="entry name" value="PROTEIN RSEC"/>
    <property type="match status" value="1"/>
</dbReference>